<dbReference type="GO" id="GO:0070291">
    <property type="term" value="P:N-acylethanolamine metabolic process"/>
    <property type="evidence" value="ECO:0007669"/>
    <property type="project" value="TreeGrafter"/>
</dbReference>
<name>A0A316VSH4_9BASI</name>
<dbReference type="RefSeq" id="XP_025358757.1">
    <property type="nucleotide sequence ID" value="XM_025496235.1"/>
</dbReference>
<evidence type="ECO:0000259" key="1">
    <source>
        <dbReference type="Pfam" id="PF12706"/>
    </source>
</evidence>
<evidence type="ECO:0000313" key="3">
    <source>
        <dbReference type="Proteomes" id="UP000245771"/>
    </source>
</evidence>
<dbReference type="Gene3D" id="3.60.15.10">
    <property type="entry name" value="Ribonuclease Z/Hydroxyacylglutathione hydrolase-like"/>
    <property type="match status" value="1"/>
</dbReference>
<feature type="non-terminal residue" evidence="2">
    <location>
        <position position="237"/>
    </location>
</feature>
<dbReference type="EMBL" id="KZ819602">
    <property type="protein sequence ID" value="PWN38455.1"/>
    <property type="molecule type" value="Genomic_DNA"/>
</dbReference>
<keyword evidence="3" id="KW-1185">Reference proteome</keyword>
<dbReference type="GO" id="GO:0005737">
    <property type="term" value="C:cytoplasm"/>
    <property type="evidence" value="ECO:0007669"/>
    <property type="project" value="TreeGrafter"/>
</dbReference>
<accession>A0A316VSH4</accession>
<sequence length="237" mass="27140">MEELEVKVRKPVFEAESEEQKLKNIRVTWLGHATTLVQLPNGINILFDPIFAHRASPSQQAGPHRFTPPPCKIEDLPDIDIVCISHNHYDHLSWECMKKLRKRQKTRGGLKVFCPLGNVGFFREAGFAKEDVAETDWWDRAAVNRPGMRGFLEICCTPAQHGSGRSGRDQGISLWSSWMILYKDDEDSAQQRIFFAGDTGLRSRHSSRKKRSEYPICPIFREISLRLGIPQIMLLPI</sequence>
<dbReference type="PANTHER" id="PTHR15032:SF4">
    <property type="entry name" value="N-ACYL-PHOSPHATIDYLETHANOLAMINE-HYDROLYZING PHOSPHOLIPASE D"/>
    <property type="match status" value="1"/>
</dbReference>
<proteinExistence type="predicted"/>
<dbReference type="GO" id="GO:0070292">
    <property type="term" value="P:N-acylphosphatidylethanolamine metabolic process"/>
    <property type="evidence" value="ECO:0007669"/>
    <property type="project" value="TreeGrafter"/>
</dbReference>
<dbReference type="GO" id="GO:0070290">
    <property type="term" value="F:N-acylphosphatidylethanolamine-specific phospholipase D activity"/>
    <property type="evidence" value="ECO:0007669"/>
    <property type="project" value="TreeGrafter"/>
</dbReference>
<keyword evidence="2" id="KW-0378">Hydrolase</keyword>
<reference evidence="2 3" key="1">
    <citation type="journal article" date="2018" name="Mol. Biol. Evol.">
        <title>Broad Genomic Sampling Reveals a Smut Pathogenic Ancestry of the Fungal Clade Ustilaginomycotina.</title>
        <authorList>
            <person name="Kijpornyongpan T."/>
            <person name="Mondo S.J."/>
            <person name="Barry K."/>
            <person name="Sandor L."/>
            <person name="Lee J."/>
            <person name="Lipzen A."/>
            <person name="Pangilinan J."/>
            <person name="LaButti K."/>
            <person name="Hainaut M."/>
            <person name="Henrissat B."/>
            <person name="Grigoriev I.V."/>
            <person name="Spatafora J.W."/>
            <person name="Aime M.C."/>
        </authorList>
    </citation>
    <scope>NUCLEOTIDE SEQUENCE [LARGE SCALE GENOMIC DNA]</scope>
    <source>
        <strain evidence="2 3">MCA 3882</strain>
    </source>
</reference>
<dbReference type="GeneID" id="37018016"/>
<organism evidence="2 3">
    <name type="scientific">Meira miltonrushii</name>
    <dbReference type="NCBI Taxonomy" id="1280837"/>
    <lineage>
        <taxon>Eukaryota</taxon>
        <taxon>Fungi</taxon>
        <taxon>Dikarya</taxon>
        <taxon>Basidiomycota</taxon>
        <taxon>Ustilaginomycotina</taxon>
        <taxon>Exobasidiomycetes</taxon>
        <taxon>Exobasidiales</taxon>
        <taxon>Brachybasidiaceae</taxon>
        <taxon>Meira</taxon>
    </lineage>
</organism>
<dbReference type="InParanoid" id="A0A316VSH4"/>
<evidence type="ECO:0000313" key="2">
    <source>
        <dbReference type="EMBL" id="PWN38455.1"/>
    </source>
</evidence>
<dbReference type="Pfam" id="PF12706">
    <property type="entry name" value="Lactamase_B_2"/>
    <property type="match status" value="1"/>
</dbReference>
<feature type="domain" description="Metallo-beta-lactamase" evidence="1">
    <location>
        <begin position="44"/>
        <end position="204"/>
    </location>
</feature>
<dbReference type="Proteomes" id="UP000245771">
    <property type="component" value="Unassembled WGS sequence"/>
</dbReference>
<dbReference type="STRING" id="1280837.A0A316VSH4"/>
<dbReference type="AlphaFoldDB" id="A0A316VSH4"/>
<protein>
    <submittedName>
        <fullName evidence="2">Metallo-hydrolase/oxidoreductase</fullName>
    </submittedName>
</protein>
<dbReference type="InterPro" id="IPR036866">
    <property type="entry name" value="RibonucZ/Hydroxyglut_hydro"/>
</dbReference>
<dbReference type="InterPro" id="IPR001279">
    <property type="entry name" value="Metallo-B-lactamas"/>
</dbReference>
<dbReference type="SUPFAM" id="SSF56281">
    <property type="entry name" value="Metallo-hydrolase/oxidoreductase"/>
    <property type="match status" value="1"/>
</dbReference>
<dbReference type="PANTHER" id="PTHR15032">
    <property type="entry name" value="N-ACYL-PHOSPHATIDYLETHANOLAMINE-HYDROLYZING PHOSPHOLIPASE D"/>
    <property type="match status" value="1"/>
</dbReference>
<dbReference type="OrthoDB" id="332863at2759"/>
<gene>
    <name evidence="2" type="ORF">FA14DRAFT_117512</name>
</gene>